<keyword evidence="2" id="KW-1185">Reference proteome</keyword>
<accession>A0AAV4AY21</accession>
<reference evidence="1 2" key="1">
    <citation type="journal article" date="2021" name="Elife">
        <title>Chloroplast acquisition without the gene transfer in kleptoplastic sea slugs, Plakobranchus ocellatus.</title>
        <authorList>
            <person name="Maeda T."/>
            <person name="Takahashi S."/>
            <person name="Yoshida T."/>
            <person name="Shimamura S."/>
            <person name="Takaki Y."/>
            <person name="Nagai Y."/>
            <person name="Toyoda A."/>
            <person name="Suzuki Y."/>
            <person name="Arimoto A."/>
            <person name="Ishii H."/>
            <person name="Satoh N."/>
            <person name="Nishiyama T."/>
            <person name="Hasebe M."/>
            <person name="Maruyama T."/>
            <person name="Minagawa J."/>
            <person name="Obokata J."/>
            <person name="Shigenobu S."/>
        </authorList>
    </citation>
    <scope>NUCLEOTIDE SEQUENCE [LARGE SCALE GENOMIC DNA]</scope>
</reference>
<evidence type="ECO:0000313" key="1">
    <source>
        <dbReference type="EMBL" id="GFO11416.1"/>
    </source>
</evidence>
<dbReference type="AlphaFoldDB" id="A0AAV4AY21"/>
<proteinExistence type="predicted"/>
<comment type="caution">
    <text evidence="1">The sequence shown here is derived from an EMBL/GenBank/DDBJ whole genome shotgun (WGS) entry which is preliminary data.</text>
</comment>
<organism evidence="1 2">
    <name type="scientific">Plakobranchus ocellatus</name>
    <dbReference type="NCBI Taxonomy" id="259542"/>
    <lineage>
        <taxon>Eukaryota</taxon>
        <taxon>Metazoa</taxon>
        <taxon>Spiralia</taxon>
        <taxon>Lophotrochozoa</taxon>
        <taxon>Mollusca</taxon>
        <taxon>Gastropoda</taxon>
        <taxon>Heterobranchia</taxon>
        <taxon>Euthyneura</taxon>
        <taxon>Panpulmonata</taxon>
        <taxon>Sacoglossa</taxon>
        <taxon>Placobranchoidea</taxon>
        <taxon>Plakobranchidae</taxon>
        <taxon>Plakobranchus</taxon>
    </lineage>
</organism>
<gene>
    <name evidence="1" type="ORF">PoB_003792100</name>
</gene>
<dbReference type="Proteomes" id="UP000735302">
    <property type="component" value="Unassembled WGS sequence"/>
</dbReference>
<name>A0AAV4AY21_9GAST</name>
<protein>
    <submittedName>
        <fullName evidence="1">Uncharacterized protein</fullName>
    </submittedName>
</protein>
<sequence>MVTKGSDRAIDSPIAMPLSLVKPKAWKLGLGNAVDLQTAAEEEAIGGVGSKQASHNFTGLVIFVRAFISLVLDLPQVNPVDGLISKRTYDRLGLISSAMVAPLSGVSAERKGLRNRPLCLMHWI</sequence>
<dbReference type="EMBL" id="BLXT01004298">
    <property type="protein sequence ID" value="GFO11416.1"/>
    <property type="molecule type" value="Genomic_DNA"/>
</dbReference>
<evidence type="ECO:0000313" key="2">
    <source>
        <dbReference type="Proteomes" id="UP000735302"/>
    </source>
</evidence>